<accession>A0A9E7GTZ6</accession>
<dbReference type="PANTHER" id="PTHR33177:SF24">
    <property type="entry name" value="FILAMENTOUS HEMAGGLUTININ TRANSPORTER"/>
    <property type="match status" value="1"/>
</dbReference>
<feature type="domain" description="GIR1-like zinc ribbon" evidence="2">
    <location>
        <begin position="165"/>
        <end position="194"/>
    </location>
</feature>
<evidence type="ECO:0000313" key="3">
    <source>
        <dbReference type="EMBL" id="URE18054.1"/>
    </source>
</evidence>
<dbReference type="OrthoDB" id="1929178at2759"/>
<dbReference type="PANTHER" id="PTHR33177">
    <property type="entry name" value="PUTATIVE-RELATED"/>
    <property type="match status" value="1"/>
</dbReference>
<feature type="compositionally biased region" description="Basic residues" evidence="1">
    <location>
        <begin position="107"/>
        <end position="116"/>
    </location>
</feature>
<evidence type="ECO:0000256" key="1">
    <source>
        <dbReference type="SAM" id="MobiDB-lite"/>
    </source>
</evidence>
<dbReference type="InterPro" id="IPR056440">
    <property type="entry name" value="Zn-ribbon_GIR1"/>
</dbReference>
<feature type="region of interest" description="Disordered" evidence="1">
    <location>
        <begin position="82"/>
        <end position="162"/>
    </location>
</feature>
<evidence type="ECO:0000313" key="4">
    <source>
        <dbReference type="Proteomes" id="UP001055439"/>
    </source>
</evidence>
<sequence length="219" mass="23656">MWVEVSSREGERGLVTLDLLGGCTSVAPKHVDAGSKPSIACRSDLRPLDLNRLPEDAPKPVAAALAGSQSVCTIEKVKRALERAQRESRGRETEEEQRRRRRMGTERRRKRRRRRRGQEASDGCSSRSPSPSPSPSSSSSITTASIKRRGDGEEGSAGCDSAGGSLVAAGCPSCLSYVLTSRVNPRCPRCDSQVAPPLAAPPPPQKRPRIDLNFALFPL</sequence>
<reference evidence="3" key="1">
    <citation type="submission" date="2022-05" db="EMBL/GenBank/DDBJ databases">
        <title>The Musa troglodytarum L. genome provides insights into the mechanism of non-climacteric behaviour and enrichment of carotenoids.</title>
        <authorList>
            <person name="Wang J."/>
        </authorList>
    </citation>
    <scope>NUCLEOTIDE SEQUENCE</scope>
    <source>
        <tissue evidence="3">Leaf</tissue>
    </source>
</reference>
<dbReference type="Pfam" id="PF24747">
    <property type="entry name" value="Zn-ribbon_GIR1"/>
    <property type="match status" value="1"/>
</dbReference>
<protein>
    <recommendedName>
        <fullName evidence="2">GIR1-like zinc ribbon domain-containing protein</fullName>
    </recommendedName>
</protein>
<dbReference type="InterPro" id="IPR055281">
    <property type="entry name" value="GIR1-2/SIED1"/>
</dbReference>
<dbReference type="EMBL" id="CP097509">
    <property type="protein sequence ID" value="URE18054.1"/>
    <property type="molecule type" value="Genomic_DNA"/>
</dbReference>
<keyword evidence="4" id="KW-1185">Reference proteome</keyword>
<feature type="compositionally biased region" description="Low complexity" evidence="1">
    <location>
        <begin position="125"/>
        <end position="140"/>
    </location>
</feature>
<proteinExistence type="predicted"/>
<dbReference type="Proteomes" id="UP001055439">
    <property type="component" value="Chromosome 7"/>
</dbReference>
<name>A0A9E7GTZ6_9LILI</name>
<evidence type="ECO:0000259" key="2">
    <source>
        <dbReference type="Pfam" id="PF24747"/>
    </source>
</evidence>
<gene>
    <name evidence="3" type="ORF">MUK42_11068</name>
</gene>
<feature type="compositionally biased region" description="Basic and acidic residues" evidence="1">
    <location>
        <begin position="82"/>
        <end position="106"/>
    </location>
</feature>
<organism evidence="3 4">
    <name type="scientific">Musa troglodytarum</name>
    <name type="common">fe'i banana</name>
    <dbReference type="NCBI Taxonomy" id="320322"/>
    <lineage>
        <taxon>Eukaryota</taxon>
        <taxon>Viridiplantae</taxon>
        <taxon>Streptophyta</taxon>
        <taxon>Embryophyta</taxon>
        <taxon>Tracheophyta</taxon>
        <taxon>Spermatophyta</taxon>
        <taxon>Magnoliopsida</taxon>
        <taxon>Liliopsida</taxon>
        <taxon>Zingiberales</taxon>
        <taxon>Musaceae</taxon>
        <taxon>Musa</taxon>
    </lineage>
</organism>
<dbReference type="AlphaFoldDB" id="A0A9E7GTZ6"/>